<organism evidence="3 4">
    <name type="scientific">Sinorhizobium medicae</name>
    <dbReference type="NCBI Taxonomy" id="110321"/>
    <lineage>
        <taxon>Bacteria</taxon>
        <taxon>Pseudomonadati</taxon>
        <taxon>Pseudomonadota</taxon>
        <taxon>Alphaproteobacteria</taxon>
        <taxon>Hyphomicrobiales</taxon>
        <taxon>Rhizobiaceae</taxon>
        <taxon>Sinorhizobium/Ensifer group</taxon>
        <taxon>Sinorhizobium</taxon>
    </lineage>
</organism>
<protein>
    <submittedName>
        <fullName evidence="3">Uncharacterized protein</fullName>
    </submittedName>
</protein>
<accession>A0ABX4TJ01</accession>
<keyword evidence="4" id="KW-1185">Reference proteome</keyword>
<feature type="signal peptide" evidence="2">
    <location>
        <begin position="1"/>
        <end position="23"/>
    </location>
</feature>
<comment type="caution">
    <text evidence="3">The sequence shown here is derived from an EMBL/GenBank/DDBJ whole genome shotgun (WGS) entry which is preliminary data.</text>
</comment>
<evidence type="ECO:0000256" key="1">
    <source>
        <dbReference type="SAM" id="MobiDB-lite"/>
    </source>
</evidence>
<reference evidence="3 4" key="1">
    <citation type="journal article" date="2018" name="FEMS Microbiol. Ecol.">
        <title>Co-invading symbiotic mutualists of Medicago polymorpha retain high ancestral diversity and contain diverse accessory genomes.</title>
        <authorList>
            <person name="Porter S.S."/>
            <person name="Faber-Hammond J.J."/>
            <person name="Friesen M.L."/>
        </authorList>
    </citation>
    <scope>NUCLEOTIDE SEQUENCE [LARGE SCALE GENOMIC DNA]</scope>
    <source>
        <strain evidence="3 4">Str16</strain>
    </source>
</reference>
<gene>
    <name evidence="3" type="ORF">BMJ33_18780</name>
</gene>
<feature type="region of interest" description="Disordered" evidence="1">
    <location>
        <begin position="48"/>
        <end position="100"/>
    </location>
</feature>
<evidence type="ECO:0000313" key="3">
    <source>
        <dbReference type="EMBL" id="PLU01443.1"/>
    </source>
</evidence>
<keyword evidence="2" id="KW-0732">Signal</keyword>
<dbReference type="EMBL" id="NBUC01000093">
    <property type="protein sequence ID" value="PLU01443.1"/>
    <property type="molecule type" value="Genomic_DNA"/>
</dbReference>
<proteinExistence type="predicted"/>
<evidence type="ECO:0000313" key="4">
    <source>
        <dbReference type="Proteomes" id="UP001190825"/>
    </source>
</evidence>
<name>A0ABX4TJ01_9HYPH</name>
<sequence>MNSLATHINVIAFAALFATHASAGPVDRPSGVRRALQIYAGELSRSLPSAPKWRLEESAHSCPQARSGDQAASLSQFAPPASVSRKASPQAFASVRTRRI</sequence>
<evidence type="ECO:0000256" key="2">
    <source>
        <dbReference type="SAM" id="SignalP"/>
    </source>
</evidence>
<feature type="chain" id="PRO_5045618936" evidence="2">
    <location>
        <begin position="24"/>
        <end position="100"/>
    </location>
</feature>
<dbReference type="Proteomes" id="UP001190825">
    <property type="component" value="Unassembled WGS sequence"/>
</dbReference>